<dbReference type="InterPro" id="IPR013784">
    <property type="entry name" value="Carb-bd-like_fold"/>
</dbReference>
<dbReference type="PANTHER" id="PTHR30069:SF46">
    <property type="entry name" value="OAR PROTEIN"/>
    <property type="match status" value="1"/>
</dbReference>
<dbReference type="HOGENOM" id="CLU_006298_0_0_0"/>
<dbReference type="InterPro" id="IPR057601">
    <property type="entry name" value="Oar-like_b-barrel"/>
</dbReference>
<dbReference type="KEGG" id="acm:AciX9_3941"/>
<name>E8X6R7_GRATM</name>
<accession>E8X6R7</accession>
<feature type="domain" description="TonB-dependent transporter Oar-like beta-barrel" evidence="2">
    <location>
        <begin position="951"/>
        <end position="1158"/>
    </location>
</feature>
<proteinExistence type="predicted"/>
<dbReference type="Proteomes" id="UP000000343">
    <property type="component" value="Plasmid pACIX902"/>
</dbReference>
<dbReference type="OrthoDB" id="97893at2"/>
<feature type="region of interest" description="Disordered" evidence="1">
    <location>
        <begin position="172"/>
        <end position="215"/>
    </location>
</feature>
<dbReference type="RefSeq" id="WP_013582235.1">
    <property type="nucleotide sequence ID" value="NC_015065.1"/>
</dbReference>
<dbReference type="InterPro" id="IPR037066">
    <property type="entry name" value="Plug_dom_sf"/>
</dbReference>
<dbReference type="SUPFAM" id="SSF49452">
    <property type="entry name" value="Starch-binding domain-like"/>
    <property type="match status" value="1"/>
</dbReference>
<sequence>MQRLRTFRNYLASFLFLIALTLGLSTQAWSQAATGGGLRGTVVDPSGAAIPGAKLILKSSGTGAVRDLSSTSTGLFSFRDIDPGKYTMVVTAPGFQETRFAEVTFVLGEIRELNVTLALGGANEVVEVSTDTASVVSQETTVGTLIDGTQIRELPLNGRDFQNLVLLAPGSSRTASGTGQGSGVSAGGSRPTNNNYLLDGGDANDPRVPSGSAGNVGNATSAVPLDAIAEFSVITSNATAEFGRSSGGIINVVTKSGTNQVHVAVWEYLRNSVLNTRNFFNPVGFKSPFKQNQFGLWFGAPIWHDHTFISASYEGFRQRSTTAALVPVPTAQFTAALTNPLAQALFTSSYPSVVGATPFSATDPTTWSTTVNRNLVNNLDQDTGFVRLDQQLTQRNNIFATYSLVAATPLATVGSSNLAGFGYGNVLRPSHLVVQDNHIFSPNLLNTARFSFQRTATLYPLQAPSAALAAAGTFRTAGPNAGQAYSANGGDPNGFPSLAFNSGRFNAIGIASNMPQSRIPVVWTYQDALSYSRGKHEFKGGAQLSRVWDNTTFSNAIRPNIAILDTSFANINSLTLSSQSQSFYIAPSFRQYRIWEQGYFVQDSYRATKRLTVDVGLRYEIFNPFTEKNNLLSNAYVLDSSGKPAACQNLPFNPSESNVADINPSSYGIGNYCSHFGNFSPRVGFAMDVFGTGKTVVRGGYGYFYDRVFGNVYGNARFNPPQTLSTTLSTGNYTGATAASTVNTTQSYTLTNIDPSLRNPVTQHYNIAISQQVDKSTAVTVSYVGALAQHLLTTTRPNFGTSFNDSFRPSNQGTVVRTIADINNSIIRPPFGALTYHQSNGTSNYNALLINVKRQMRAGLSLEASYGLTHSMDVLSDDVAGATDSATPAATLNNLLAPYMVVNAATPAGPCKTAQATTASSAAVLTAAVQCAENNPTLTQAQAQAIFLSKYVTYANLKTNYGDSSFDVRQRFAASLNYHLPFGKNQMFLTDGGAFTDHLISGWGIASIFDTQTGVPFIPTTGADSNRDGDTTDRAVLTGAVPNRKGILTKSFATSSPTVSYFNLSTASGGFVAGDGVVDPTQRIHRGYLRNPGIFNWDFQANKQTKVTERVDLRFTADFFNVLNHTNFSNLTAGITSKQFGQSLSTRALGQTQSRQIQFGLKLLF</sequence>
<dbReference type="Pfam" id="PF25183">
    <property type="entry name" value="OMP_b-brl_4"/>
    <property type="match status" value="2"/>
</dbReference>
<dbReference type="GO" id="GO:0009279">
    <property type="term" value="C:cell outer membrane"/>
    <property type="evidence" value="ECO:0007669"/>
    <property type="project" value="TreeGrafter"/>
</dbReference>
<gene>
    <name evidence="3" type="ordered locus">AciX9_3941</name>
</gene>
<dbReference type="GO" id="GO:0030246">
    <property type="term" value="F:carbohydrate binding"/>
    <property type="evidence" value="ECO:0007669"/>
    <property type="project" value="InterPro"/>
</dbReference>
<dbReference type="EMBL" id="CP002482">
    <property type="protein sequence ID" value="ADW71217.1"/>
    <property type="molecule type" value="Genomic_DNA"/>
</dbReference>
<feature type="domain" description="TonB-dependent transporter Oar-like beta-barrel" evidence="2">
    <location>
        <begin position="253"/>
        <end position="891"/>
    </location>
</feature>
<geneLocation type="plasmid" evidence="3 4">
    <name>pACIX902</name>
</geneLocation>
<dbReference type="PANTHER" id="PTHR30069">
    <property type="entry name" value="TONB-DEPENDENT OUTER MEMBRANE RECEPTOR"/>
    <property type="match status" value="1"/>
</dbReference>
<evidence type="ECO:0000313" key="3">
    <source>
        <dbReference type="EMBL" id="ADW71217.1"/>
    </source>
</evidence>
<dbReference type="Gene3D" id="2.60.40.1120">
    <property type="entry name" value="Carboxypeptidase-like, regulatory domain"/>
    <property type="match status" value="1"/>
</dbReference>
<dbReference type="Pfam" id="PF13620">
    <property type="entry name" value="CarboxypepD_reg"/>
    <property type="match status" value="1"/>
</dbReference>
<keyword evidence="3" id="KW-0614">Plasmid</keyword>
<evidence type="ECO:0000313" key="4">
    <source>
        <dbReference type="Proteomes" id="UP000000343"/>
    </source>
</evidence>
<organism evidence="4">
    <name type="scientific">Granulicella tundricola (strain ATCC BAA-1859 / DSM 23138 / MP5ACTX9)</name>
    <dbReference type="NCBI Taxonomy" id="1198114"/>
    <lineage>
        <taxon>Bacteria</taxon>
        <taxon>Pseudomonadati</taxon>
        <taxon>Acidobacteriota</taxon>
        <taxon>Terriglobia</taxon>
        <taxon>Terriglobales</taxon>
        <taxon>Acidobacteriaceae</taxon>
        <taxon>Granulicella</taxon>
    </lineage>
</organism>
<dbReference type="SUPFAM" id="SSF56935">
    <property type="entry name" value="Porins"/>
    <property type="match status" value="1"/>
</dbReference>
<dbReference type="Gene3D" id="2.170.130.10">
    <property type="entry name" value="TonB-dependent receptor, plug domain"/>
    <property type="match status" value="1"/>
</dbReference>
<dbReference type="AlphaFoldDB" id="E8X6R7"/>
<protein>
    <submittedName>
        <fullName evidence="3">TonB-dependent receptor plug</fullName>
    </submittedName>
</protein>
<dbReference type="GO" id="GO:0015344">
    <property type="term" value="F:siderophore uptake transmembrane transporter activity"/>
    <property type="evidence" value="ECO:0007669"/>
    <property type="project" value="TreeGrafter"/>
</dbReference>
<keyword evidence="3" id="KW-0675">Receptor</keyword>
<keyword evidence="4" id="KW-1185">Reference proteome</keyword>
<reference evidence="4" key="1">
    <citation type="submission" date="2011-01" db="EMBL/GenBank/DDBJ databases">
        <title>Complete sequence of plasmid2 of Acidobacterium sp. MP5ACTX9.</title>
        <authorList>
            <consortium name="US DOE Joint Genome Institute"/>
            <person name="Lucas S."/>
            <person name="Copeland A."/>
            <person name="Lapidus A."/>
            <person name="Cheng J.-F."/>
            <person name="Goodwin L."/>
            <person name="Pitluck S."/>
            <person name="Teshima H."/>
            <person name="Detter J.C."/>
            <person name="Han C."/>
            <person name="Tapia R."/>
            <person name="Land M."/>
            <person name="Hauser L."/>
            <person name="Kyrpides N."/>
            <person name="Ivanova N."/>
            <person name="Ovchinnikova G."/>
            <person name="Pagani I."/>
            <person name="Rawat S.R."/>
            <person name="Mannisto M."/>
            <person name="Haggblom M.M."/>
            <person name="Woyke T."/>
        </authorList>
    </citation>
    <scope>NUCLEOTIDE SEQUENCE [LARGE SCALE GENOMIC DNA]</scope>
    <source>
        <strain evidence="4">MP5ACTX9</strain>
        <plasmid evidence="4">Plasmid pACIX902</plasmid>
    </source>
</reference>
<dbReference type="GO" id="GO:0044718">
    <property type="term" value="P:siderophore transmembrane transport"/>
    <property type="evidence" value="ECO:0007669"/>
    <property type="project" value="TreeGrafter"/>
</dbReference>
<evidence type="ECO:0000256" key="1">
    <source>
        <dbReference type="SAM" id="MobiDB-lite"/>
    </source>
</evidence>
<dbReference type="InterPro" id="IPR039426">
    <property type="entry name" value="TonB-dep_rcpt-like"/>
</dbReference>
<evidence type="ECO:0000259" key="2">
    <source>
        <dbReference type="Pfam" id="PF25183"/>
    </source>
</evidence>